<protein>
    <submittedName>
        <fullName evidence="1">8282_t:CDS:1</fullName>
    </submittedName>
</protein>
<sequence>MSQPNNYYRRKTPIQIDDDFVLNTFATREGLLAQYEAILASPDDARQFVEKLIDDKIKAGYVGWAEW</sequence>
<accession>A0A9N9FW45</accession>
<comment type="caution">
    <text evidence="1">The sequence shown here is derived from an EMBL/GenBank/DDBJ whole genome shotgun (WGS) entry which is preliminary data.</text>
</comment>
<organism evidence="1 2">
    <name type="scientific">Ambispora leptoticha</name>
    <dbReference type="NCBI Taxonomy" id="144679"/>
    <lineage>
        <taxon>Eukaryota</taxon>
        <taxon>Fungi</taxon>
        <taxon>Fungi incertae sedis</taxon>
        <taxon>Mucoromycota</taxon>
        <taxon>Glomeromycotina</taxon>
        <taxon>Glomeromycetes</taxon>
        <taxon>Archaeosporales</taxon>
        <taxon>Ambisporaceae</taxon>
        <taxon>Ambispora</taxon>
    </lineage>
</organism>
<evidence type="ECO:0000313" key="2">
    <source>
        <dbReference type="Proteomes" id="UP000789508"/>
    </source>
</evidence>
<dbReference type="Proteomes" id="UP000789508">
    <property type="component" value="Unassembled WGS sequence"/>
</dbReference>
<keyword evidence="2" id="KW-1185">Reference proteome</keyword>
<proteinExistence type="predicted"/>
<name>A0A9N9FW45_9GLOM</name>
<dbReference type="AlphaFoldDB" id="A0A9N9FW45"/>
<reference evidence="1" key="1">
    <citation type="submission" date="2021-06" db="EMBL/GenBank/DDBJ databases">
        <authorList>
            <person name="Kallberg Y."/>
            <person name="Tangrot J."/>
            <person name="Rosling A."/>
        </authorList>
    </citation>
    <scope>NUCLEOTIDE SEQUENCE</scope>
    <source>
        <strain evidence="1">FL130A</strain>
    </source>
</reference>
<dbReference type="EMBL" id="CAJVPS010002099">
    <property type="protein sequence ID" value="CAG8560276.1"/>
    <property type="molecule type" value="Genomic_DNA"/>
</dbReference>
<gene>
    <name evidence="1" type="ORF">ALEPTO_LOCUS6318</name>
</gene>
<evidence type="ECO:0000313" key="1">
    <source>
        <dbReference type="EMBL" id="CAG8560276.1"/>
    </source>
</evidence>